<reference evidence="1 2" key="1">
    <citation type="submission" date="2015-11" db="EMBL/GenBank/DDBJ databases">
        <title>Expanding the genomic diversity of Burkholderia species for the development of highly accurate diagnostics.</title>
        <authorList>
            <person name="Sahl J."/>
            <person name="Keim P."/>
            <person name="Wagner D."/>
        </authorList>
    </citation>
    <scope>NUCLEOTIDE SEQUENCE [LARGE SCALE GENOMIC DNA]</scope>
    <source>
        <strain evidence="1 2">MSMB574WGS</strain>
    </source>
</reference>
<proteinExistence type="predicted"/>
<gene>
    <name evidence="1" type="ORF">WT57_13755</name>
</gene>
<protein>
    <submittedName>
        <fullName evidence="1">Uncharacterized protein</fullName>
    </submittedName>
</protein>
<dbReference type="Proteomes" id="UP000061512">
    <property type="component" value="Unassembled WGS sequence"/>
</dbReference>
<evidence type="ECO:0000313" key="1">
    <source>
        <dbReference type="EMBL" id="KWF67941.1"/>
    </source>
</evidence>
<accession>A0A132F3E1</accession>
<dbReference type="AlphaFoldDB" id="A0A132F3E1"/>
<dbReference type="Gene3D" id="1.20.1270.360">
    <property type="match status" value="1"/>
</dbReference>
<dbReference type="RefSeq" id="WP_059481524.1">
    <property type="nucleotide sequence ID" value="NZ_JANLBU010000086.1"/>
</dbReference>
<dbReference type="InterPro" id="IPR005560">
    <property type="entry name" value="Csp_YhjQ"/>
</dbReference>
<evidence type="ECO:0000313" key="2">
    <source>
        <dbReference type="Proteomes" id="UP000061512"/>
    </source>
</evidence>
<name>A0A132F3E1_9BURK</name>
<dbReference type="PANTHER" id="PTHR37310:SF1">
    <property type="entry name" value="CYTOPLASMIC PROTEIN"/>
    <property type="match status" value="1"/>
</dbReference>
<dbReference type="InterPro" id="IPR030913">
    <property type="entry name" value="Csp1_Cys_rich"/>
</dbReference>
<dbReference type="NCBIfam" id="TIGR04401">
    <property type="entry name" value="TAT_Cys_rich"/>
    <property type="match status" value="1"/>
</dbReference>
<comment type="caution">
    <text evidence="1">The sequence shown here is derived from an EMBL/GenBank/DDBJ whole genome shotgun (WGS) entry which is preliminary data.</text>
</comment>
<dbReference type="Pfam" id="PF03860">
    <property type="entry name" value="Csp"/>
    <property type="match status" value="1"/>
</dbReference>
<sequence>MDRREALVGTGMLAFAALAVAERASAQESPHMHHGGHYKTLADVAGACVSKGQVCLNHCLDLLSGGDNDLAGCAKSVSQMLSLCTALQGLANQDSRYLPGLAKVAMDACNDCAQECTKHADKHEPCKACLESCRACAKECKALAA</sequence>
<dbReference type="PANTHER" id="PTHR37310">
    <property type="entry name" value="CYTOPLASMIC PROTEIN-RELATED"/>
    <property type="match status" value="1"/>
</dbReference>
<organism evidence="1 2">
    <name type="scientific">Burkholderia pseudomultivorans</name>
    <dbReference type="NCBI Taxonomy" id="1207504"/>
    <lineage>
        <taxon>Bacteria</taxon>
        <taxon>Pseudomonadati</taxon>
        <taxon>Pseudomonadota</taxon>
        <taxon>Betaproteobacteria</taxon>
        <taxon>Burkholderiales</taxon>
        <taxon>Burkholderiaceae</taxon>
        <taxon>Burkholderia</taxon>
        <taxon>Burkholderia cepacia complex</taxon>
    </lineage>
</organism>
<dbReference type="EMBL" id="LPJX01000026">
    <property type="protein sequence ID" value="KWF67941.1"/>
    <property type="molecule type" value="Genomic_DNA"/>
</dbReference>